<comment type="caution">
    <text evidence="1">The sequence shown here is derived from an EMBL/GenBank/DDBJ whole genome shotgun (WGS) entry which is preliminary data.</text>
</comment>
<accession>A0A397T4G2</accession>
<dbReference type="Proteomes" id="UP000265703">
    <property type="component" value="Unassembled WGS sequence"/>
</dbReference>
<dbReference type="OrthoDB" id="550575at2759"/>
<dbReference type="Gene3D" id="3.80.10.10">
    <property type="entry name" value="Ribonuclease Inhibitor"/>
    <property type="match status" value="1"/>
</dbReference>
<evidence type="ECO:0000313" key="1">
    <source>
        <dbReference type="EMBL" id="RIA91185.1"/>
    </source>
</evidence>
<evidence type="ECO:0008006" key="3">
    <source>
        <dbReference type="Google" id="ProtNLM"/>
    </source>
</evidence>
<gene>
    <name evidence="1" type="ORF">C1645_822426</name>
</gene>
<evidence type="ECO:0000313" key="2">
    <source>
        <dbReference type="Proteomes" id="UP000265703"/>
    </source>
</evidence>
<dbReference type="EMBL" id="QKYT01000160">
    <property type="protein sequence ID" value="RIA91185.1"/>
    <property type="molecule type" value="Genomic_DNA"/>
</dbReference>
<keyword evidence="2" id="KW-1185">Reference proteome</keyword>
<dbReference type="AlphaFoldDB" id="A0A397T4G2"/>
<protein>
    <recommendedName>
        <fullName evidence="3">F-box domain-containing protein</fullName>
    </recommendedName>
</protein>
<reference evidence="1 2" key="1">
    <citation type="submission" date="2018-06" db="EMBL/GenBank/DDBJ databases">
        <title>Comparative genomics reveals the genomic features of Rhizophagus irregularis, R. cerebriforme, R. diaphanum and Gigaspora rosea, and their symbiotic lifestyle signature.</title>
        <authorList>
            <person name="Morin E."/>
            <person name="San Clemente H."/>
            <person name="Chen E.C.H."/>
            <person name="De La Providencia I."/>
            <person name="Hainaut M."/>
            <person name="Kuo A."/>
            <person name="Kohler A."/>
            <person name="Murat C."/>
            <person name="Tang N."/>
            <person name="Roy S."/>
            <person name="Loubradou J."/>
            <person name="Henrissat B."/>
            <person name="Grigoriev I.V."/>
            <person name="Corradi N."/>
            <person name="Roux C."/>
            <person name="Martin F.M."/>
        </authorList>
    </citation>
    <scope>NUCLEOTIDE SEQUENCE [LARGE SCALE GENOMIC DNA]</scope>
    <source>
        <strain evidence="1 2">DAOM 227022</strain>
    </source>
</reference>
<dbReference type="InterPro" id="IPR032675">
    <property type="entry name" value="LRR_dom_sf"/>
</dbReference>
<name>A0A397T4G2_9GLOM</name>
<dbReference type="SUPFAM" id="SSF52047">
    <property type="entry name" value="RNI-like"/>
    <property type="match status" value="1"/>
</dbReference>
<proteinExistence type="predicted"/>
<sequence length="465" mass="54487">MLQLPTDCLNDIFEYLEDDKITLYSCLLSSRLLCKISVRFLWKSIRNYNTLIACLPNESKEILYKNGIIIISILNSKPPMFNYASFCKFLSIHEVYNNIKRLLNKQQSILTQDMIYIVSQEIIKLLMFQVSSLKKLEFFDLSSKQHTIFISYPGAKDCLSDLSELHCDSHIYPEFFYQLSQICHNIQTLYISFKKIISNGLTDLISVQKNLKYLCMFQYNECGDMTNIIISLTKIPNTLIKLNIYGGSHYMQLSFIHRFTNLQELILSFSNIQSFEEFKKLQYITFSKLQILKFIHECPRNELLIKFLENNGRNLKEFYIIKSNDSLNSAIIKFCPNIKKLSNGLTNNELETLKMFFISCKYLESIKICCEGDFNEKNLLQVVAKYSPQNFYELILTYSYNAQSELIPEELESFFVSWANRIPQRLLSLIIVGNYDAFTLNMNDENKKIIEKYAELCIIKEKLIL</sequence>
<organism evidence="1 2">
    <name type="scientific">Glomus cerebriforme</name>
    <dbReference type="NCBI Taxonomy" id="658196"/>
    <lineage>
        <taxon>Eukaryota</taxon>
        <taxon>Fungi</taxon>
        <taxon>Fungi incertae sedis</taxon>
        <taxon>Mucoromycota</taxon>
        <taxon>Glomeromycotina</taxon>
        <taxon>Glomeromycetes</taxon>
        <taxon>Glomerales</taxon>
        <taxon>Glomeraceae</taxon>
        <taxon>Glomus</taxon>
    </lineage>
</organism>